<name>A0A0C1HKL7_STRCV</name>
<dbReference type="GeneID" id="93848171"/>
<dbReference type="GO" id="GO:0140359">
    <property type="term" value="F:ABC-type transporter activity"/>
    <property type="evidence" value="ECO:0007669"/>
    <property type="project" value="InterPro"/>
</dbReference>
<evidence type="ECO:0000259" key="5">
    <source>
        <dbReference type="Pfam" id="PF12698"/>
    </source>
</evidence>
<sequence length="378" mass="43075">MDFFRFELKRFLKSPKNKICLILLAAIFLGLFIFNQTAINKQSFNSNLAIIREQLQQSKQSVKNLQSQAQLNPADKVISQQLKLEQEREVLLSEELAALKKKDLEKVAQLEYQGLLTLLNSTTDKNSDDYQNLKASIRYREAVKAVGGSPSLSFNSTSEAAFSIGHIMTAWLSSTTIFVLITVLIADSLSSEIESSQIRFYQLLGGRKLKHLLIKLLVPILVTFLFTLLLFAVLYVAKGLLDSFGTWNYPYLYLDRTIVPIWQIVLQTLPLFLVALLFLASLGQLLSLIFKKSLVVIGLIVVFLTGFLTLSQEEWFQPLKKFFPFEYLGYGQLINDIKILPQNAFLIGVVYLLVLSLGFILASHYLYQHYYYRKDGKL</sequence>
<dbReference type="RefSeq" id="WP_006269427.1">
    <property type="nucleotide sequence ID" value="NZ_CP068213.1"/>
</dbReference>
<reference evidence="6 7" key="1">
    <citation type="submission" date="2014-12" db="EMBL/GenBank/DDBJ databases">
        <title>Partial genome sequence of Streptococcus constellatus KCOM 1650 (= ChDC B144).</title>
        <authorList>
            <person name="Kook J.-K."/>
            <person name="Park S.-N."/>
            <person name="Lim Y.K."/>
            <person name="Jo E."/>
        </authorList>
    </citation>
    <scope>NUCLEOTIDE SEQUENCE [LARGE SCALE GENOMIC DNA]</scope>
    <source>
        <strain evidence="6 7">KCOM 1650</strain>
    </source>
</reference>
<keyword evidence="4" id="KW-0472">Membrane</keyword>
<comment type="caution">
    <text evidence="6">The sequence shown here is derived from an EMBL/GenBank/DDBJ whole genome shotgun (WGS) entry which is preliminary data.</text>
</comment>
<evidence type="ECO:0000256" key="2">
    <source>
        <dbReference type="ARBA" id="ARBA00022692"/>
    </source>
</evidence>
<evidence type="ECO:0000256" key="3">
    <source>
        <dbReference type="ARBA" id="ARBA00022989"/>
    </source>
</evidence>
<dbReference type="GO" id="GO:0016020">
    <property type="term" value="C:membrane"/>
    <property type="evidence" value="ECO:0007669"/>
    <property type="project" value="UniProtKB-SubCell"/>
</dbReference>
<comment type="subcellular location">
    <subcellularLocation>
        <location evidence="1">Membrane</location>
        <topology evidence="1">Multi-pass membrane protein</topology>
    </subcellularLocation>
</comment>
<gene>
    <name evidence="6" type="ORF">RN79_06385</name>
</gene>
<dbReference type="InterPro" id="IPR013525">
    <property type="entry name" value="ABC2_TM"/>
</dbReference>
<evidence type="ECO:0000313" key="7">
    <source>
        <dbReference type="Proteomes" id="UP000031339"/>
    </source>
</evidence>
<dbReference type="Proteomes" id="UP000031339">
    <property type="component" value="Unassembled WGS sequence"/>
</dbReference>
<dbReference type="OrthoDB" id="2221001at2"/>
<protein>
    <submittedName>
        <fullName evidence="6">ABC transporter</fullName>
    </submittedName>
</protein>
<evidence type="ECO:0000256" key="1">
    <source>
        <dbReference type="ARBA" id="ARBA00004141"/>
    </source>
</evidence>
<dbReference type="AlphaFoldDB" id="A0A0C1HKL7"/>
<feature type="domain" description="ABC-2 type transporter transmembrane" evidence="5">
    <location>
        <begin position="20"/>
        <end position="361"/>
    </location>
</feature>
<dbReference type="Pfam" id="PF12698">
    <property type="entry name" value="ABC2_membrane_3"/>
    <property type="match status" value="1"/>
</dbReference>
<accession>A0A0C1HKL7</accession>
<organism evidence="6 7">
    <name type="scientific">Streptococcus constellatus</name>
    <dbReference type="NCBI Taxonomy" id="76860"/>
    <lineage>
        <taxon>Bacteria</taxon>
        <taxon>Bacillati</taxon>
        <taxon>Bacillota</taxon>
        <taxon>Bacilli</taxon>
        <taxon>Lactobacillales</taxon>
        <taxon>Streptococcaceae</taxon>
        <taxon>Streptococcus</taxon>
        <taxon>Streptococcus anginosus group</taxon>
    </lineage>
</organism>
<dbReference type="EMBL" id="JWIY01000002">
    <property type="protein sequence ID" value="KIC77824.1"/>
    <property type="molecule type" value="Genomic_DNA"/>
</dbReference>
<evidence type="ECO:0000256" key="4">
    <source>
        <dbReference type="ARBA" id="ARBA00023136"/>
    </source>
</evidence>
<keyword evidence="3" id="KW-1133">Transmembrane helix</keyword>
<keyword evidence="2" id="KW-0812">Transmembrane</keyword>
<evidence type="ECO:0000313" key="6">
    <source>
        <dbReference type="EMBL" id="KIC77824.1"/>
    </source>
</evidence>
<proteinExistence type="predicted"/>